<comment type="function">
    <text evidence="8">Functions in complex with FlhC as a master transcriptional regulator that regulates transcription of several flagellar and non-flagellar operons by binding to their promoter region. Activates expression of class 2 flagellar genes, including fliA, which is a flagellum-specific sigma factor that turns on the class 3 genes. Also regulates genes whose products function in a variety of physiological pathways.</text>
</comment>
<evidence type="ECO:0000256" key="3">
    <source>
        <dbReference type="ARBA" id="ARBA00023015"/>
    </source>
</evidence>
<reference evidence="9 10" key="1">
    <citation type="journal article" date="2011" name="J. Bacteriol.">
        <title>Complete genome sequence of the type strain Cupriavidus necator N-1.</title>
        <authorList>
            <person name="Poehlein A."/>
            <person name="Kusian B."/>
            <person name="Friedrich B."/>
            <person name="Daniel R."/>
            <person name="Bowien B."/>
        </authorList>
    </citation>
    <scope>NUCLEOTIDE SEQUENCE [LARGE SCALE GENOMIC DNA]</scope>
    <source>
        <strain evidence="10">ATCC 43291 / DSM 13513 / CCUG 52238 / LMG 8453 / N-1</strain>
    </source>
</reference>
<dbReference type="KEGG" id="cnc:CNE_2c15410"/>
<protein>
    <submittedName>
        <fullName evidence="9">Uncharacterized protein</fullName>
    </submittedName>
</protein>
<dbReference type="AlphaFoldDB" id="F8GPD2"/>
<dbReference type="RefSeq" id="WP_013953191.1">
    <property type="nucleotide sequence ID" value="NC_015723.1"/>
</dbReference>
<proteinExistence type="predicted"/>
<evidence type="ECO:0000313" key="10">
    <source>
        <dbReference type="Proteomes" id="UP000006798"/>
    </source>
</evidence>
<evidence type="ECO:0000256" key="4">
    <source>
        <dbReference type="ARBA" id="ARBA00023125"/>
    </source>
</evidence>
<evidence type="ECO:0000256" key="7">
    <source>
        <dbReference type="ARBA" id="ARBA00023163"/>
    </source>
</evidence>
<organism evidence="9 10">
    <name type="scientific">Cupriavidus necator (strain ATCC 43291 / DSM 13513 / CCUG 52238 / LMG 8453 / N-1)</name>
    <name type="common">Ralstonia eutropha</name>
    <dbReference type="NCBI Taxonomy" id="1042878"/>
    <lineage>
        <taxon>Bacteria</taxon>
        <taxon>Pseudomonadati</taxon>
        <taxon>Pseudomonadota</taxon>
        <taxon>Betaproteobacteria</taxon>
        <taxon>Burkholderiales</taxon>
        <taxon>Burkholderiaceae</taxon>
        <taxon>Cupriavidus</taxon>
    </lineage>
</organism>
<keyword evidence="5" id="KW-1015">Disulfide bond</keyword>
<keyword evidence="1" id="KW-0963">Cytoplasm</keyword>
<dbReference type="Pfam" id="PF05247">
    <property type="entry name" value="FlhD"/>
    <property type="match status" value="1"/>
</dbReference>
<evidence type="ECO:0000256" key="6">
    <source>
        <dbReference type="ARBA" id="ARBA00023159"/>
    </source>
</evidence>
<dbReference type="InterPro" id="IPR023559">
    <property type="entry name" value="Flagellar_FlhD"/>
</dbReference>
<dbReference type="EMBL" id="CP002878">
    <property type="protein sequence ID" value="AEI80500.1"/>
    <property type="molecule type" value="Genomic_DNA"/>
</dbReference>
<accession>F8GPD2</accession>
<keyword evidence="3" id="KW-0805">Transcription regulation</keyword>
<keyword evidence="4" id="KW-0238">DNA-binding</keyword>
<dbReference type="GO" id="GO:0044780">
    <property type="term" value="P:bacterial-type flagellum assembly"/>
    <property type="evidence" value="ECO:0007669"/>
    <property type="project" value="InterPro"/>
</dbReference>
<evidence type="ECO:0000256" key="1">
    <source>
        <dbReference type="ARBA" id="ARBA00022490"/>
    </source>
</evidence>
<dbReference type="GO" id="GO:0003677">
    <property type="term" value="F:DNA binding"/>
    <property type="evidence" value="ECO:0007669"/>
    <property type="project" value="UniProtKB-KW"/>
</dbReference>
<keyword evidence="7" id="KW-0804">Transcription</keyword>
<dbReference type="Gene3D" id="1.10.4000.10">
    <property type="entry name" value="Flagellar transcriptional activator FlhD"/>
    <property type="match status" value="1"/>
</dbReference>
<gene>
    <name evidence="9" type="ordered locus">CNE_2c15410</name>
</gene>
<evidence type="ECO:0000256" key="5">
    <source>
        <dbReference type="ARBA" id="ARBA00023157"/>
    </source>
</evidence>
<dbReference type="GO" id="GO:0045893">
    <property type="term" value="P:positive regulation of DNA-templated transcription"/>
    <property type="evidence" value="ECO:0007669"/>
    <property type="project" value="InterPro"/>
</dbReference>
<evidence type="ECO:0000256" key="2">
    <source>
        <dbReference type="ARBA" id="ARBA00022795"/>
    </source>
</evidence>
<sequence>MTQLDECHLPCDGMPCSAGCHLARFCLGGARGLPGGAQGIQRTVRLRKGQCLYLVLCRFRLEDSMLLAALTGAEPLHALQNMHAAIVMAAQRG</sequence>
<keyword evidence="6" id="KW-0010">Activator</keyword>
<evidence type="ECO:0000313" key="9">
    <source>
        <dbReference type="EMBL" id="AEI80500.1"/>
    </source>
</evidence>
<dbReference type="GeneID" id="92902319"/>
<dbReference type="InterPro" id="IPR036194">
    <property type="entry name" value="FlhD_sf"/>
</dbReference>
<dbReference type="HOGENOM" id="CLU_2394784_0_0_4"/>
<dbReference type="Proteomes" id="UP000006798">
    <property type="component" value="Chromosome 2"/>
</dbReference>
<name>F8GPD2_CUPNN</name>
<evidence type="ECO:0000256" key="8">
    <source>
        <dbReference type="ARBA" id="ARBA00025431"/>
    </source>
</evidence>
<dbReference type="SUPFAM" id="SSF63592">
    <property type="entry name" value="Flagellar transcriptional activator FlhD"/>
    <property type="match status" value="1"/>
</dbReference>
<keyword evidence="2" id="KW-1005">Bacterial flagellum biogenesis</keyword>